<feature type="compositionally biased region" description="Low complexity" evidence="1">
    <location>
        <begin position="21"/>
        <end position="43"/>
    </location>
</feature>
<dbReference type="Proteomes" id="UP000223968">
    <property type="component" value="Unassembled WGS sequence"/>
</dbReference>
<feature type="compositionally biased region" description="Basic and acidic residues" evidence="1">
    <location>
        <begin position="78"/>
        <end position="87"/>
    </location>
</feature>
<dbReference type="EMBL" id="PDNB01000381">
    <property type="protein sequence ID" value="PGG95195.1"/>
    <property type="molecule type" value="Genomic_DNA"/>
</dbReference>
<feature type="region of interest" description="Disordered" evidence="1">
    <location>
        <begin position="1"/>
        <end position="95"/>
    </location>
</feature>
<keyword evidence="3" id="KW-1185">Reference proteome</keyword>
<reference evidence="2 3" key="1">
    <citation type="submission" date="2017-10" db="EMBL/GenBank/DDBJ databases">
        <title>Comparative genomics in systemic dimorphic fungi from Ajellomycetaceae.</title>
        <authorList>
            <person name="Munoz J.F."/>
            <person name="Mcewen J.G."/>
            <person name="Clay O.K."/>
            <person name="Cuomo C.A."/>
        </authorList>
    </citation>
    <scope>NUCLEOTIDE SEQUENCE [LARGE SCALE GENOMIC DNA]</scope>
    <source>
        <strain evidence="2 3">UAMH5409</strain>
    </source>
</reference>
<sequence length="177" mass="19127">MLTSTHIKTEQGAAPHGHRTQGQASGQSGGSSLQLSQSHLGRSPGSQTLSRLQGSMPQTAGRQRHLSSCAERSLNQEQPHRSSKESHASVNLNSNFNLNFPSVESLMQQCQSSSQGSSLARLPSVRTMADDEYSVGYTSYLDQIETQIAAAAADIEAMNDIEAPAYSRNPRRQQCQP</sequence>
<gene>
    <name evidence="2" type="ORF">AJ79_10201</name>
</gene>
<name>A0A2B7WET8_9EURO</name>
<feature type="compositionally biased region" description="Polar residues" evidence="1">
    <location>
        <begin position="44"/>
        <end position="61"/>
    </location>
</feature>
<evidence type="ECO:0000313" key="3">
    <source>
        <dbReference type="Proteomes" id="UP000223968"/>
    </source>
</evidence>
<organism evidence="2 3">
    <name type="scientific">Helicocarpus griseus UAMH5409</name>
    <dbReference type="NCBI Taxonomy" id="1447875"/>
    <lineage>
        <taxon>Eukaryota</taxon>
        <taxon>Fungi</taxon>
        <taxon>Dikarya</taxon>
        <taxon>Ascomycota</taxon>
        <taxon>Pezizomycotina</taxon>
        <taxon>Eurotiomycetes</taxon>
        <taxon>Eurotiomycetidae</taxon>
        <taxon>Onygenales</taxon>
        <taxon>Ajellomycetaceae</taxon>
        <taxon>Helicocarpus</taxon>
    </lineage>
</organism>
<dbReference type="AlphaFoldDB" id="A0A2B7WET8"/>
<proteinExistence type="predicted"/>
<comment type="caution">
    <text evidence="2">The sequence shown here is derived from an EMBL/GenBank/DDBJ whole genome shotgun (WGS) entry which is preliminary data.</text>
</comment>
<evidence type="ECO:0000313" key="2">
    <source>
        <dbReference type="EMBL" id="PGG95195.1"/>
    </source>
</evidence>
<protein>
    <submittedName>
        <fullName evidence="2">Uncharacterized protein</fullName>
    </submittedName>
</protein>
<dbReference type="OrthoDB" id="10651979at2759"/>
<evidence type="ECO:0000256" key="1">
    <source>
        <dbReference type="SAM" id="MobiDB-lite"/>
    </source>
</evidence>
<accession>A0A2B7WET8</accession>